<organism evidence="2 3">
    <name type="scientific">Sphingobacterium thalpophilum</name>
    <dbReference type="NCBI Taxonomy" id="259"/>
    <lineage>
        <taxon>Bacteria</taxon>
        <taxon>Pseudomonadati</taxon>
        <taxon>Bacteroidota</taxon>
        <taxon>Sphingobacteriia</taxon>
        <taxon>Sphingobacteriales</taxon>
        <taxon>Sphingobacteriaceae</taxon>
        <taxon>Sphingobacterium</taxon>
    </lineage>
</organism>
<dbReference type="GeneID" id="78461293"/>
<keyword evidence="1" id="KW-0812">Transmembrane</keyword>
<name>A0A4U9UCK8_9SPHI</name>
<gene>
    <name evidence="2" type="ORF">NCTC11429_00481</name>
</gene>
<feature type="transmembrane region" description="Helical" evidence="1">
    <location>
        <begin position="31"/>
        <end position="54"/>
    </location>
</feature>
<evidence type="ECO:0000256" key="1">
    <source>
        <dbReference type="SAM" id="Phobius"/>
    </source>
</evidence>
<dbReference type="Proteomes" id="UP000308196">
    <property type="component" value="Chromosome"/>
</dbReference>
<reference evidence="2 3" key="1">
    <citation type="submission" date="2019-05" db="EMBL/GenBank/DDBJ databases">
        <authorList>
            <consortium name="Pathogen Informatics"/>
        </authorList>
    </citation>
    <scope>NUCLEOTIDE SEQUENCE [LARGE SCALE GENOMIC DNA]</scope>
    <source>
        <strain evidence="2 3">NCTC11429</strain>
    </source>
</reference>
<keyword evidence="1" id="KW-0472">Membrane</keyword>
<feature type="transmembrane region" description="Helical" evidence="1">
    <location>
        <begin position="60"/>
        <end position="79"/>
    </location>
</feature>
<protein>
    <submittedName>
        <fullName evidence="2">Uncharacterized protein</fullName>
    </submittedName>
</protein>
<dbReference type="STRING" id="1123265.GCA_000686625_03127"/>
<dbReference type="RefSeq" id="WP_138096659.1">
    <property type="nucleotide sequence ID" value="NZ_LR590484.1"/>
</dbReference>
<sequence length="310" mass="36133">MANNIPVRQNEQRQLERLAAQRELYSAAKNYFGIQTIFTLLVPVILSVLSLFIAGISPYSALYGVLIFVLDMLFIEPVISRKKSKAAKIQELFDCSVLSLIHSPLKVVDDVNVEEVLQYYEAHQKIATNIEKIKDWYPKVVSEVDISIARIICQRSSCWWDKGLRKKYCKLLKIVTVIIPLTILVIGFLNDIPLVQFVLISSALVPFFQFTIKQYNDNKDMDWRLNKLTAYINETWRRILDNSISKSQLDIEARRIQDGIYDNRVNAPLIFDVFYKWFRDKDEITMNRSAEIFVNEVMKHRSNLNDESNR</sequence>
<dbReference type="KEGG" id="stha:NCTC11429_00481"/>
<accession>A0A4U9UCK8</accession>
<feature type="transmembrane region" description="Helical" evidence="1">
    <location>
        <begin position="171"/>
        <end position="189"/>
    </location>
</feature>
<dbReference type="Pfam" id="PF18159">
    <property type="entry name" value="S_4TM"/>
    <property type="match status" value="1"/>
</dbReference>
<dbReference type="InterPro" id="IPR049920">
    <property type="entry name" value="IK1_05631-like"/>
</dbReference>
<dbReference type="EMBL" id="LR590484">
    <property type="protein sequence ID" value="VTR29689.1"/>
    <property type="molecule type" value="Genomic_DNA"/>
</dbReference>
<feature type="transmembrane region" description="Helical" evidence="1">
    <location>
        <begin position="195"/>
        <end position="212"/>
    </location>
</feature>
<keyword evidence="1" id="KW-1133">Transmembrane helix</keyword>
<evidence type="ECO:0000313" key="3">
    <source>
        <dbReference type="Proteomes" id="UP000308196"/>
    </source>
</evidence>
<dbReference type="AlphaFoldDB" id="A0A4U9UCK8"/>
<proteinExistence type="predicted"/>
<evidence type="ECO:0000313" key="2">
    <source>
        <dbReference type="EMBL" id="VTR29689.1"/>
    </source>
</evidence>